<proteinExistence type="inferred from homology"/>
<dbReference type="Gene3D" id="1.20.120.740">
    <property type="entry name" value="YgfB uncharacterised protein family UPF0149, PF03695"/>
    <property type="match status" value="1"/>
</dbReference>
<dbReference type="PANTHER" id="PTHR37528">
    <property type="entry name" value="UPF0149 PROTEIN YGFB"/>
    <property type="match status" value="1"/>
</dbReference>
<dbReference type="PANTHER" id="PTHR37528:SF1">
    <property type="entry name" value="UPF0149 PROTEIN YGFB"/>
    <property type="match status" value="1"/>
</dbReference>
<evidence type="ECO:0000313" key="2">
    <source>
        <dbReference type="EMBL" id="MFC3716682.1"/>
    </source>
</evidence>
<dbReference type="NCBIfam" id="NF003405">
    <property type="entry name" value="PRK04758.1"/>
    <property type="match status" value="1"/>
</dbReference>
<dbReference type="RefSeq" id="WP_386744014.1">
    <property type="nucleotide sequence ID" value="NZ_JBHRYA010000007.1"/>
</dbReference>
<dbReference type="InterPro" id="IPR036255">
    <property type="entry name" value="YgfB-like_sf"/>
</dbReference>
<protein>
    <submittedName>
        <fullName evidence="2">UPF0149 family protein</fullName>
    </submittedName>
</protein>
<dbReference type="Pfam" id="PF03695">
    <property type="entry name" value="UPF0149"/>
    <property type="match status" value="1"/>
</dbReference>
<evidence type="ECO:0000256" key="1">
    <source>
        <dbReference type="ARBA" id="ARBA00038308"/>
    </source>
</evidence>
<dbReference type="SUPFAM" id="SSF101327">
    <property type="entry name" value="YgfB-like"/>
    <property type="match status" value="1"/>
</dbReference>
<reference evidence="3" key="1">
    <citation type="journal article" date="2019" name="Int. J. Syst. Evol. Microbiol.">
        <title>The Global Catalogue of Microorganisms (GCM) 10K type strain sequencing project: providing services to taxonomists for standard genome sequencing and annotation.</title>
        <authorList>
            <consortium name="The Broad Institute Genomics Platform"/>
            <consortium name="The Broad Institute Genome Sequencing Center for Infectious Disease"/>
            <person name="Wu L."/>
            <person name="Ma J."/>
        </authorList>
    </citation>
    <scope>NUCLEOTIDE SEQUENCE [LARGE SCALE GENOMIC DNA]</scope>
    <source>
        <strain evidence="3">KCTC 42441</strain>
    </source>
</reference>
<keyword evidence="3" id="KW-1185">Reference proteome</keyword>
<accession>A0ABV7XKJ6</accession>
<sequence length="181" mass="19098">MSPELPSLREIDDASRSLGLGVDAPELHGALCGWLAGGGSDGPDWLGKLLVDAELPAIVEGSALDRMARASAAQLEDHSFEFALLLPDDDAGLAERSGALFEWCRGFLGAFGLAAGKDPPLSDESREALADIARLAAASPQDDGDEEDEQALAEIEEFVRVATLLLHGDCALGPRHRKNLN</sequence>
<comment type="caution">
    <text evidence="2">The sequence shown here is derived from an EMBL/GenBank/DDBJ whole genome shotgun (WGS) entry which is preliminary data.</text>
</comment>
<dbReference type="InterPro" id="IPR011978">
    <property type="entry name" value="YgfB-like"/>
</dbReference>
<dbReference type="EMBL" id="JBHRYA010000007">
    <property type="protein sequence ID" value="MFC3716682.1"/>
    <property type="molecule type" value="Genomic_DNA"/>
</dbReference>
<gene>
    <name evidence="2" type="ORF">ACFONC_11030</name>
</gene>
<evidence type="ECO:0000313" key="3">
    <source>
        <dbReference type="Proteomes" id="UP001595705"/>
    </source>
</evidence>
<dbReference type="Proteomes" id="UP001595705">
    <property type="component" value="Unassembled WGS sequence"/>
</dbReference>
<comment type="similarity">
    <text evidence="1">Belongs to the UPF0149 family.</text>
</comment>
<name>A0ABV7XKJ6_9GAMM</name>
<organism evidence="2 3">
    <name type="scientific">Luteimonas soli</name>
    <dbReference type="NCBI Taxonomy" id="1648966"/>
    <lineage>
        <taxon>Bacteria</taxon>
        <taxon>Pseudomonadati</taxon>
        <taxon>Pseudomonadota</taxon>
        <taxon>Gammaproteobacteria</taxon>
        <taxon>Lysobacterales</taxon>
        <taxon>Lysobacteraceae</taxon>
        <taxon>Luteimonas</taxon>
    </lineage>
</organism>